<keyword evidence="8" id="KW-1185">Reference proteome</keyword>
<dbReference type="GO" id="GO:0006417">
    <property type="term" value="P:regulation of translation"/>
    <property type="evidence" value="ECO:0007669"/>
    <property type="project" value="UniProtKB-KW"/>
</dbReference>
<dbReference type="SUPFAM" id="SSF55418">
    <property type="entry name" value="eIF4e-like"/>
    <property type="match status" value="1"/>
</dbReference>
<evidence type="ECO:0000313" key="8">
    <source>
        <dbReference type="Proteomes" id="UP000784294"/>
    </source>
</evidence>
<dbReference type="EMBL" id="CAAALY010069523">
    <property type="protein sequence ID" value="VEL24767.1"/>
    <property type="molecule type" value="Genomic_DNA"/>
</dbReference>
<organism evidence="7 8">
    <name type="scientific">Protopolystoma xenopodis</name>
    <dbReference type="NCBI Taxonomy" id="117903"/>
    <lineage>
        <taxon>Eukaryota</taxon>
        <taxon>Metazoa</taxon>
        <taxon>Spiralia</taxon>
        <taxon>Lophotrochozoa</taxon>
        <taxon>Platyhelminthes</taxon>
        <taxon>Monogenea</taxon>
        <taxon>Polyopisthocotylea</taxon>
        <taxon>Polystomatidea</taxon>
        <taxon>Polystomatidae</taxon>
        <taxon>Protopolystoma</taxon>
    </lineage>
</organism>
<keyword evidence="3" id="KW-0810">Translation regulation</keyword>
<dbReference type="PANTHER" id="PTHR11960:SF8">
    <property type="entry name" value="EUKARYOTIC TRANSLATION INITIATION FACTOR 4E1-RELATED"/>
    <property type="match status" value="1"/>
</dbReference>
<keyword evidence="4 6" id="KW-0694">RNA-binding</keyword>
<comment type="caution">
    <text evidence="7">The sequence shown here is derived from an EMBL/GenBank/DDBJ whole genome shotgun (WGS) entry which is preliminary data.</text>
</comment>
<evidence type="ECO:0000313" key="7">
    <source>
        <dbReference type="EMBL" id="VEL24767.1"/>
    </source>
</evidence>
<dbReference type="PANTHER" id="PTHR11960">
    <property type="entry name" value="EUKARYOTIC TRANSLATION INITIATION FACTOR 4E RELATED"/>
    <property type="match status" value="1"/>
</dbReference>
<evidence type="ECO:0008006" key="9">
    <source>
        <dbReference type="Google" id="ProtNLM"/>
    </source>
</evidence>
<dbReference type="Pfam" id="PF01652">
    <property type="entry name" value="IF4E"/>
    <property type="match status" value="1"/>
</dbReference>
<dbReference type="GO" id="GO:0003743">
    <property type="term" value="F:translation initiation factor activity"/>
    <property type="evidence" value="ECO:0007669"/>
    <property type="project" value="UniProtKB-KW"/>
</dbReference>
<dbReference type="GO" id="GO:0016281">
    <property type="term" value="C:eukaryotic translation initiation factor 4F complex"/>
    <property type="evidence" value="ECO:0007669"/>
    <property type="project" value="TreeGrafter"/>
</dbReference>
<sequence length="182" mass="21212">MRARASSWNYYIFKYERVAKWENCIKLISEFSTVERFWSLLLGTQRVSELQKGTDVLTFKSNIEPKWEAPQNQNGGRWLMANIFKDDVDRYWEEILMLLIGSAWETDVEDEQVCGAVFQSRSRGSKLSVWTSDASDVETVMRIGRRVKNVVRYPDPLFYQTVEEQKVASRGTDVLSGTYKID</sequence>
<evidence type="ECO:0000256" key="3">
    <source>
        <dbReference type="ARBA" id="ARBA00022845"/>
    </source>
</evidence>
<comment type="similarity">
    <text evidence="1 6">Belongs to the eukaryotic initiation factor 4E family.</text>
</comment>
<protein>
    <recommendedName>
        <fullName evidence="9">EIF-4F 25 kDa subunit</fullName>
    </recommendedName>
</protein>
<dbReference type="Gene3D" id="3.30.760.10">
    <property type="entry name" value="RNA Cap, Translation Initiation Factor Eif4e"/>
    <property type="match status" value="1"/>
</dbReference>
<evidence type="ECO:0000256" key="2">
    <source>
        <dbReference type="ARBA" id="ARBA00022540"/>
    </source>
</evidence>
<gene>
    <name evidence="7" type="ORF">PXEA_LOCUS18207</name>
</gene>
<evidence type="ECO:0000256" key="5">
    <source>
        <dbReference type="ARBA" id="ARBA00022917"/>
    </source>
</evidence>
<evidence type="ECO:0000256" key="6">
    <source>
        <dbReference type="RuleBase" id="RU004374"/>
    </source>
</evidence>
<dbReference type="AlphaFoldDB" id="A0A448X0C1"/>
<keyword evidence="2 6" id="KW-0396">Initiation factor</keyword>
<keyword evidence="5 6" id="KW-0648">Protein biosynthesis</keyword>
<evidence type="ECO:0000256" key="1">
    <source>
        <dbReference type="ARBA" id="ARBA00009860"/>
    </source>
</evidence>
<dbReference type="GO" id="GO:0000340">
    <property type="term" value="F:RNA 7-methylguanosine cap binding"/>
    <property type="evidence" value="ECO:0007669"/>
    <property type="project" value="TreeGrafter"/>
</dbReference>
<proteinExistence type="inferred from homology"/>
<accession>A0A448X0C1</accession>
<name>A0A448X0C1_9PLAT</name>
<dbReference type="OrthoDB" id="590761at2759"/>
<reference evidence="7" key="1">
    <citation type="submission" date="2018-11" db="EMBL/GenBank/DDBJ databases">
        <authorList>
            <consortium name="Pathogen Informatics"/>
        </authorList>
    </citation>
    <scope>NUCLEOTIDE SEQUENCE</scope>
</reference>
<dbReference type="InterPro" id="IPR023398">
    <property type="entry name" value="TIF_eIF4e-like"/>
</dbReference>
<evidence type="ECO:0000256" key="4">
    <source>
        <dbReference type="ARBA" id="ARBA00022884"/>
    </source>
</evidence>
<dbReference type="InterPro" id="IPR001040">
    <property type="entry name" value="TIF_eIF_4E"/>
</dbReference>
<dbReference type="Proteomes" id="UP000784294">
    <property type="component" value="Unassembled WGS sequence"/>
</dbReference>